<proteinExistence type="predicted"/>
<accession>A0ABD3FU22</accession>
<organism evidence="2 3">
    <name type="scientific">Phytophthora oleae</name>
    <dbReference type="NCBI Taxonomy" id="2107226"/>
    <lineage>
        <taxon>Eukaryota</taxon>
        <taxon>Sar</taxon>
        <taxon>Stramenopiles</taxon>
        <taxon>Oomycota</taxon>
        <taxon>Peronosporomycetes</taxon>
        <taxon>Peronosporales</taxon>
        <taxon>Peronosporaceae</taxon>
        <taxon>Phytophthora</taxon>
    </lineage>
</organism>
<feature type="region of interest" description="Disordered" evidence="1">
    <location>
        <begin position="38"/>
        <end position="61"/>
    </location>
</feature>
<keyword evidence="3" id="KW-1185">Reference proteome</keyword>
<sequence>MVIHDQVDWRNLEDSLALDESLIESIFYNLSEVYDKQQREREGRRKSHPSDHQISKNPSKNQLDDEMFAKADVLIALENTEGYLSKRPWLRVLHTRLACVSFEKEGENLQNFVRYRQRDRNICLKEVRKRLETIYADAKASIEVEEKHKRFLAQARAVSPWCVRDLKCLHPSPAQLYKVHVLPTRPVTEEELQRQRECVTSHARAVVNAAVGTVLDKLLAPSLIRPITTTKRTEKRRGSPNKAQARAKREQAERDAQIKSLRLDILAPTAVLGQVDVSKKGKDQIALVMMQLATVEAQGDARLARKLLDHNIVQSGIRRAAEQAKRLGITEQTWEVVKLWRELYRTSTLQALETSING</sequence>
<dbReference type="Proteomes" id="UP001632037">
    <property type="component" value="Unassembled WGS sequence"/>
</dbReference>
<feature type="compositionally biased region" description="Basic and acidic residues" evidence="1">
    <location>
        <begin position="38"/>
        <end position="54"/>
    </location>
</feature>
<evidence type="ECO:0000313" key="2">
    <source>
        <dbReference type="EMBL" id="KAL3670425.1"/>
    </source>
</evidence>
<feature type="region of interest" description="Disordered" evidence="1">
    <location>
        <begin position="229"/>
        <end position="254"/>
    </location>
</feature>
<evidence type="ECO:0000313" key="3">
    <source>
        <dbReference type="Proteomes" id="UP001632037"/>
    </source>
</evidence>
<name>A0ABD3FU22_9STRA</name>
<reference evidence="2 3" key="1">
    <citation type="submission" date="2024-09" db="EMBL/GenBank/DDBJ databases">
        <title>Genome sequencing and assembly of Phytophthora oleae, isolate VK10A, causative agent of rot of olive drupes.</title>
        <authorList>
            <person name="Conti Taguali S."/>
            <person name="Riolo M."/>
            <person name="La Spada F."/>
            <person name="Cacciola S.O."/>
            <person name="Dionisio G."/>
        </authorList>
    </citation>
    <scope>NUCLEOTIDE SEQUENCE [LARGE SCALE GENOMIC DNA]</scope>
    <source>
        <strain evidence="2 3">VK10A</strain>
    </source>
</reference>
<protein>
    <submittedName>
        <fullName evidence="2">Uncharacterized protein</fullName>
    </submittedName>
</protein>
<comment type="caution">
    <text evidence="2">The sequence shown here is derived from an EMBL/GenBank/DDBJ whole genome shotgun (WGS) entry which is preliminary data.</text>
</comment>
<dbReference type="AlphaFoldDB" id="A0ABD3FU22"/>
<evidence type="ECO:0000256" key="1">
    <source>
        <dbReference type="SAM" id="MobiDB-lite"/>
    </source>
</evidence>
<gene>
    <name evidence="2" type="ORF">V7S43_004744</name>
</gene>
<dbReference type="EMBL" id="JBIMZQ010000007">
    <property type="protein sequence ID" value="KAL3670425.1"/>
    <property type="molecule type" value="Genomic_DNA"/>
</dbReference>